<dbReference type="Gene3D" id="2.40.10.10">
    <property type="entry name" value="Trypsin-like serine proteases"/>
    <property type="match status" value="2"/>
</dbReference>
<dbReference type="AlphaFoldDB" id="A0A1A9I174"/>
<dbReference type="InterPro" id="IPR000253">
    <property type="entry name" value="FHA_dom"/>
</dbReference>
<reference evidence="3 4" key="1">
    <citation type="submission" date="2016-05" db="EMBL/GenBank/DDBJ databases">
        <title>Niabella ginsenosidivorans BS26 whole genome sequencing.</title>
        <authorList>
            <person name="Im W.T."/>
            <person name="Siddiqi M.Z."/>
        </authorList>
    </citation>
    <scope>NUCLEOTIDE SEQUENCE [LARGE SCALE GENOMIC DNA]</scope>
    <source>
        <strain evidence="3 4">BS26</strain>
    </source>
</reference>
<feature type="transmembrane region" description="Helical" evidence="1">
    <location>
        <begin position="163"/>
        <end position="182"/>
    </location>
</feature>
<keyword evidence="1" id="KW-0472">Membrane</keyword>
<accession>A0A1A9I174</accession>
<dbReference type="CDD" id="cd00060">
    <property type="entry name" value="FHA"/>
    <property type="match status" value="1"/>
</dbReference>
<dbReference type="Proteomes" id="UP000077667">
    <property type="component" value="Chromosome"/>
</dbReference>
<dbReference type="STRING" id="1176587.A8C56_10860"/>
<dbReference type="EMBL" id="CP015772">
    <property type="protein sequence ID" value="ANH81417.1"/>
    <property type="molecule type" value="Genomic_DNA"/>
</dbReference>
<dbReference type="SUPFAM" id="SSF49879">
    <property type="entry name" value="SMAD/FHA domain"/>
    <property type="match status" value="1"/>
</dbReference>
<keyword evidence="4" id="KW-1185">Reference proteome</keyword>
<dbReference type="Pfam" id="PF13365">
    <property type="entry name" value="Trypsin_2"/>
    <property type="match status" value="1"/>
</dbReference>
<organism evidence="3 4">
    <name type="scientific">Niabella ginsenosidivorans</name>
    <dbReference type="NCBI Taxonomy" id="1176587"/>
    <lineage>
        <taxon>Bacteria</taxon>
        <taxon>Pseudomonadati</taxon>
        <taxon>Bacteroidota</taxon>
        <taxon>Chitinophagia</taxon>
        <taxon>Chitinophagales</taxon>
        <taxon>Chitinophagaceae</taxon>
        <taxon>Niabella</taxon>
    </lineage>
</organism>
<gene>
    <name evidence="3" type="ORF">A8C56_10860</name>
</gene>
<evidence type="ECO:0000313" key="3">
    <source>
        <dbReference type="EMBL" id="ANH81417.1"/>
    </source>
</evidence>
<name>A0A1A9I174_9BACT</name>
<keyword evidence="1" id="KW-0812">Transmembrane</keyword>
<protein>
    <recommendedName>
        <fullName evidence="2">FHA domain-containing protein</fullName>
    </recommendedName>
</protein>
<evidence type="ECO:0000256" key="1">
    <source>
        <dbReference type="SAM" id="Phobius"/>
    </source>
</evidence>
<sequence length="540" mass="58889">MSNVIIKHSNGSKAGLQETFVLEPGKLLRVGRGRANDISFDPEKEDRVSREHCCILRDATDPDIYFVEDLGSVNGTFVNNAPVSGKMQLKFGDVITIGKNGPKIEFDVSPRPEPALKKTRVADSFTGKKTVALSAAGGEKGGIGKQTMQHIIRQSEKKSRTSLVITALAIILLAGTGGYVLYKKKNIKEFKEVVKIESPKNSLTPSEIAKANQDKVVYIEFAWRLTQAATGDELYQVYLPLKRNGQVQYIGTYTVNPDNRIVPYLTSKTSIPSGALGDPIGIAGASGTGFVVDERGFIATNRHVAANWLSKYNFQSYAFPGVLVKKDQKGRLVLDPGRMIQAQDVGTWVPGSNPLYKGINTYMDVTFANNSQRTPANTVRISPTHDVAMIKIDLPENLPAVTLYDSYTEIQPGDPAIVMGYPGIAPRHLVLKRSQDVFNANPNISIVPVPTVSNGNVGRLVRGTEKNDKIDEYKSEYGDYYQLTIHSTGAGNSGGPMFDEKGRVVGIYSAGAWNNQGAAISFSVPIKYAIELMGRQEVIK</sequence>
<dbReference type="InterPro" id="IPR009003">
    <property type="entry name" value="Peptidase_S1_PA"/>
</dbReference>
<proteinExistence type="predicted"/>
<dbReference type="InterPro" id="IPR043504">
    <property type="entry name" value="Peptidase_S1_PA_chymotrypsin"/>
</dbReference>
<dbReference type="RefSeq" id="WP_067755682.1">
    <property type="nucleotide sequence ID" value="NZ_CP015772.1"/>
</dbReference>
<dbReference type="PROSITE" id="PS50006">
    <property type="entry name" value="FHA_DOMAIN"/>
    <property type="match status" value="1"/>
</dbReference>
<dbReference type="SMART" id="SM00240">
    <property type="entry name" value="FHA"/>
    <property type="match status" value="1"/>
</dbReference>
<dbReference type="PANTHER" id="PTHR22939">
    <property type="entry name" value="SERINE PROTEASE FAMILY S1C HTRA-RELATED"/>
    <property type="match status" value="1"/>
</dbReference>
<evidence type="ECO:0000259" key="2">
    <source>
        <dbReference type="PROSITE" id="PS50006"/>
    </source>
</evidence>
<dbReference type="KEGG" id="nia:A8C56_10860"/>
<dbReference type="Pfam" id="PF00498">
    <property type="entry name" value="FHA"/>
    <property type="match status" value="1"/>
</dbReference>
<dbReference type="OrthoDB" id="151099at2"/>
<evidence type="ECO:0000313" key="4">
    <source>
        <dbReference type="Proteomes" id="UP000077667"/>
    </source>
</evidence>
<feature type="domain" description="FHA" evidence="2">
    <location>
        <begin position="28"/>
        <end position="83"/>
    </location>
</feature>
<dbReference type="InterPro" id="IPR008984">
    <property type="entry name" value="SMAD_FHA_dom_sf"/>
</dbReference>
<keyword evidence="1" id="KW-1133">Transmembrane helix</keyword>
<dbReference type="Gene3D" id="2.60.200.20">
    <property type="match status" value="1"/>
</dbReference>
<dbReference type="SUPFAM" id="SSF50494">
    <property type="entry name" value="Trypsin-like serine proteases"/>
    <property type="match status" value="1"/>
</dbReference>
<dbReference type="PANTHER" id="PTHR22939:SF129">
    <property type="entry name" value="SERINE PROTEASE HTRA2, MITOCHONDRIAL"/>
    <property type="match status" value="1"/>
</dbReference>